<dbReference type="Proteomes" id="UP000634136">
    <property type="component" value="Unassembled WGS sequence"/>
</dbReference>
<evidence type="ECO:0000313" key="1">
    <source>
        <dbReference type="EMBL" id="KAF7800896.1"/>
    </source>
</evidence>
<dbReference type="AlphaFoldDB" id="A0A834SCN3"/>
<organism evidence="1 2">
    <name type="scientific">Senna tora</name>
    <dbReference type="NCBI Taxonomy" id="362788"/>
    <lineage>
        <taxon>Eukaryota</taxon>
        <taxon>Viridiplantae</taxon>
        <taxon>Streptophyta</taxon>
        <taxon>Embryophyta</taxon>
        <taxon>Tracheophyta</taxon>
        <taxon>Spermatophyta</taxon>
        <taxon>Magnoliopsida</taxon>
        <taxon>eudicotyledons</taxon>
        <taxon>Gunneridae</taxon>
        <taxon>Pentapetalae</taxon>
        <taxon>rosids</taxon>
        <taxon>fabids</taxon>
        <taxon>Fabales</taxon>
        <taxon>Fabaceae</taxon>
        <taxon>Caesalpinioideae</taxon>
        <taxon>Cassia clade</taxon>
        <taxon>Senna</taxon>
    </lineage>
</organism>
<evidence type="ECO:0000313" key="2">
    <source>
        <dbReference type="Proteomes" id="UP000634136"/>
    </source>
</evidence>
<reference evidence="1" key="1">
    <citation type="submission" date="2020-09" db="EMBL/GenBank/DDBJ databases">
        <title>Genome-Enabled Discovery of Anthraquinone Biosynthesis in Senna tora.</title>
        <authorList>
            <person name="Kang S.-H."/>
            <person name="Pandey R.P."/>
            <person name="Lee C.-M."/>
            <person name="Sim J.-S."/>
            <person name="Jeong J.-T."/>
            <person name="Choi B.-S."/>
            <person name="Jung M."/>
            <person name="Ginzburg D."/>
            <person name="Zhao K."/>
            <person name="Won S.Y."/>
            <person name="Oh T.-J."/>
            <person name="Yu Y."/>
            <person name="Kim N.-H."/>
            <person name="Lee O.R."/>
            <person name="Lee T.-H."/>
            <person name="Bashyal P."/>
            <person name="Kim T.-S."/>
            <person name="Lee W.-H."/>
            <person name="Kawkins C."/>
            <person name="Kim C.-K."/>
            <person name="Kim J.S."/>
            <person name="Ahn B.O."/>
            <person name="Rhee S.Y."/>
            <person name="Sohng J.K."/>
        </authorList>
    </citation>
    <scope>NUCLEOTIDE SEQUENCE</scope>
    <source>
        <tissue evidence="1">Leaf</tissue>
    </source>
</reference>
<comment type="caution">
    <text evidence="1">The sequence shown here is derived from an EMBL/GenBank/DDBJ whole genome shotgun (WGS) entry which is preliminary data.</text>
</comment>
<gene>
    <name evidence="1" type="ORF">G2W53_044599</name>
</gene>
<dbReference type="EMBL" id="JAAIUW010000128">
    <property type="protein sequence ID" value="KAF7800896.1"/>
    <property type="molecule type" value="Genomic_DNA"/>
</dbReference>
<protein>
    <submittedName>
        <fullName evidence="1">Uncharacterized protein</fullName>
    </submittedName>
</protein>
<sequence>MVRFLEEVGVYGEREEDGGVMVLERWDLGEGMGYGLGKVWQRGGRGVHGLG</sequence>
<accession>A0A834SCN3</accession>
<proteinExistence type="predicted"/>
<name>A0A834SCN3_9FABA</name>
<keyword evidence="2" id="KW-1185">Reference proteome</keyword>